<dbReference type="Pfam" id="PF08874">
    <property type="entry name" value="DUF1835"/>
    <property type="match status" value="1"/>
</dbReference>
<evidence type="ECO:0000313" key="3">
    <source>
        <dbReference type="Proteomes" id="UP001156690"/>
    </source>
</evidence>
<evidence type="ECO:0000259" key="1">
    <source>
        <dbReference type="Pfam" id="PF08874"/>
    </source>
</evidence>
<sequence length="417" mass="48070">MNPFSLNLSYLKKQAKTRLKAIKSGSKNDLIWLNEHHITNTQEAESVKLSDVQLSIARELGLPSWAKLKHHVELLESNRNQPGNMLTLLDDDLHTLHVRCGHDIQGTLKKSGFIGDFLPYIDPFCIGPLVTNEENLLTLRSEFIYHNLISEMKGVEKSIEHIREDSVRDSNQLLESKYQRIVLWVEHDNYDQLMLIRTLALLSYQNLDRVELIEIDKFPGGERFIGLGQLPSEALRVLWDTRKELTIDHITAAKSLWAAFCSPTPKKLIDQYNHIDESLFPNIKHVIFRHLQEIPNSISKLGLTQEITIQVLKNSEEELDFKTLYKRYMEAEPLVYLADLMYWAVIKPLTLGENPVIHAKGIDEKGWKKASIELLDRDFESAPAIENKWVGGIQISNKQYWTWDHKDLSTMNAITLS</sequence>
<dbReference type="EMBL" id="BSNX01000060">
    <property type="protein sequence ID" value="GLQ74706.1"/>
    <property type="molecule type" value="Genomic_DNA"/>
</dbReference>
<evidence type="ECO:0000313" key="2">
    <source>
        <dbReference type="EMBL" id="GLQ74706.1"/>
    </source>
</evidence>
<name>A0AAV5NVH6_9VIBR</name>
<comment type="caution">
    <text evidence="2">The sequence shown here is derived from an EMBL/GenBank/DDBJ whole genome shotgun (WGS) entry which is preliminary data.</text>
</comment>
<accession>A0AAV5NVH6</accession>
<protein>
    <recommendedName>
        <fullName evidence="1">DUF1835 domain-containing protein</fullName>
    </recommendedName>
</protein>
<organism evidence="2 3">
    <name type="scientific">Vibrio penaeicida</name>
    <dbReference type="NCBI Taxonomy" id="104609"/>
    <lineage>
        <taxon>Bacteria</taxon>
        <taxon>Pseudomonadati</taxon>
        <taxon>Pseudomonadota</taxon>
        <taxon>Gammaproteobacteria</taxon>
        <taxon>Vibrionales</taxon>
        <taxon>Vibrionaceae</taxon>
        <taxon>Vibrio</taxon>
    </lineage>
</organism>
<gene>
    <name evidence="2" type="ORF">GCM10007932_40670</name>
</gene>
<dbReference type="InterPro" id="IPR014973">
    <property type="entry name" value="DUF1835"/>
</dbReference>
<dbReference type="AlphaFoldDB" id="A0AAV5NVH6"/>
<proteinExistence type="predicted"/>
<dbReference type="Proteomes" id="UP001156690">
    <property type="component" value="Unassembled WGS sequence"/>
</dbReference>
<dbReference type="RefSeq" id="WP_126609879.1">
    <property type="nucleotide sequence ID" value="NZ_AP025144.1"/>
</dbReference>
<keyword evidence="3" id="KW-1185">Reference proteome</keyword>
<feature type="domain" description="DUF1835" evidence="1">
    <location>
        <begin position="97"/>
        <end position="208"/>
    </location>
</feature>
<reference evidence="3" key="1">
    <citation type="journal article" date="2019" name="Int. J. Syst. Evol. Microbiol.">
        <title>The Global Catalogue of Microorganisms (GCM) 10K type strain sequencing project: providing services to taxonomists for standard genome sequencing and annotation.</title>
        <authorList>
            <consortium name="The Broad Institute Genomics Platform"/>
            <consortium name="The Broad Institute Genome Sequencing Center for Infectious Disease"/>
            <person name="Wu L."/>
            <person name="Ma J."/>
        </authorList>
    </citation>
    <scope>NUCLEOTIDE SEQUENCE [LARGE SCALE GENOMIC DNA]</scope>
    <source>
        <strain evidence="3">NBRC 15640</strain>
    </source>
</reference>